<organism evidence="3 4">
    <name type="scientific">Araneus ventricosus</name>
    <name type="common">Orbweaver spider</name>
    <name type="synonym">Epeira ventricosa</name>
    <dbReference type="NCBI Taxonomy" id="182803"/>
    <lineage>
        <taxon>Eukaryota</taxon>
        <taxon>Metazoa</taxon>
        <taxon>Ecdysozoa</taxon>
        <taxon>Arthropoda</taxon>
        <taxon>Chelicerata</taxon>
        <taxon>Arachnida</taxon>
        <taxon>Araneae</taxon>
        <taxon>Araneomorphae</taxon>
        <taxon>Entelegynae</taxon>
        <taxon>Araneoidea</taxon>
        <taxon>Araneidae</taxon>
        <taxon>Araneus</taxon>
    </lineage>
</organism>
<evidence type="ECO:0000313" key="3">
    <source>
        <dbReference type="EMBL" id="GBL69464.1"/>
    </source>
</evidence>
<sequence>MNPNGERRRSKLQNNLPPLPRNRFLSRKSGVKKQLFLPLTQTGYGLKVNTALAGREPTERKKDVLFFLTLTQVAISLAVYELQFVLRRQIQANNTILKLSHF</sequence>
<keyword evidence="2" id="KW-1133">Transmembrane helix</keyword>
<protein>
    <submittedName>
        <fullName evidence="3">Uncharacterized protein</fullName>
    </submittedName>
</protein>
<feature type="transmembrane region" description="Helical" evidence="2">
    <location>
        <begin position="64"/>
        <end position="86"/>
    </location>
</feature>
<evidence type="ECO:0000256" key="1">
    <source>
        <dbReference type="SAM" id="MobiDB-lite"/>
    </source>
</evidence>
<dbReference type="EMBL" id="BGPR01153875">
    <property type="protein sequence ID" value="GBL69464.1"/>
    <property type="molecule type" value="Genomic_DNA"/>
</dbReference>
<keyword evidence="4" id="KW-1185">Reference proteome</keyword>
<feature type="region of interest" description="Disordered" evidence="1">
    <location>
        <begin position="1"/>
        <end position="24"/>
    </location>
</feature>
<comment type="caution">
    <text evidence="3">The sequence shown here is derived from an EMBL/GenBank/DDBJ whole genome shotgun (WGS) entry which is preliminary data.</text>
</comment>
<reference evidence="3 4" key="1">
    <citation type="journal article" date="2019" name="Sci. Rep.">
        <title>Orb-weaving spider Araneus ventricosus genome elucidates the spidroin gene catalogue.</title>
        <authorList>
            <person name="Kono N."/>
            <person name="Nakamura H."/>
            <person name="Ohtoshi R."/>
            <person name="Moran D.A.P."/>
            <person name="Shinohara A."/>
            <person name="Yoshida Y."/>
            <person name="Fujiwara M."/>
            <person name="Mori M."/>
            <person name="Tomita M."/>
            <person name="Arakawa K."/>
        </authorList>
    </citation>
    <scope>NUCLEOTIDE SEQUENCE [LARGE SCALE GENOMIC DNA]</scope>
</reference>
<gene>
    <name evidence="3" type="ORF">AVEN_166913_1</name>
</gene>
<keyword evidence="2" id="KW-0812">Transmembrane</keyword>
<keyword evidence="2" id="KW-0472">Membrane</keyword>
<evidence type="ECO:0000256" key="2">
    <source>
        <dbReference type="SAM" id="Phobius"/>
    </source>
</evidence>
<dbReference type="AlphaFoldDB" id="A0A4Y1ZV08"/>
<accession>A0A4Y1ZV08</accession>
<evidence type="ECO:0000313" key="4">
    <source>
        <dbReference type="Proteomes" id="UP000499080"/>
    </source>
</evidence>
<name>A0A4Y1ZV08_ARAVE</name>
<proteinExistence type="predicted"/>
<dbReference type="Proteomes" id="UP000499080">
    <property type="component" value="Unassembled WGS sequence"/>
</dbReference>